<protein>
    <recommendedName>
        <fullName evidence="3">Homologous-pairing protein 2 homolog</fullName>
    </recommendedName>
    <alternativeName>
        <fullName evidence="8">PSMC3-interacting protein</fullName>
    </alternativeName>
    <alternativeName>
        <fullName evidence="9">Proteasome 26S ATPase subunit 3-interacting protein</fullName>
    </alternativeName>
</protein>
<dbReference type="GO" id="GO:0003690">
    <property type="term" value="F:double-stranded DNA binding"/>
    <property type="evidence" value="ECO:0007669"/>
    <property type="project" value="TreeGrafter"/>
</dbReference>
<sequence>MSKKDSAGVAQILAYLNEKNRPYSAQDVFTNLQKQCGLGKTAVVKAMEQLAQQGKIQEKVYGKQKIYFADQSQFADVSDAELKEMDARVAELSAEVQTISQSCRQLDTELKELNSSLTTAEMEAQIQELKAECSGYRERLDKIKSATNHVTPEEKQKVRNHCDLLALAPCDKFTTQDLFWDQQFTRRERLMSRSGGRGREWLLIWLELFWRGTRRARNSFWRRLGLKQMRTIK</sequence>
<dbReference type="AlphaFoldDB" id="A0A8C1BQM5"/>
<dbReference type="Ensembl" id="ENSCCRT00000037547.2">
    <property type="protein sequence ID" value="ENSCCRP00000034653.2"/>
    <property type="gene ID" value="ENSCCRG00000018558.2"/>
</dbReference>
<dbReference type="Pfam" id="PF07106">
    <property type="entry name" value="WHD_TBPIP"/>
    <property type="match status" value="1"/>
</dbReference>
<evidence type="ECO:0000256" key="8">
    <source>
        <dbReference type="ARBA" id="ARBA00077080"/>
    </source>
</evidence>
<evidence type="ECO:0000259" key="11">
    <source>
        <dbReference type="Pfam" id="PF07106"/>
    </source>
</evidence>
<reference evidence="12" key="1">
    <citation type="submission" date="2025-08" db="UniProtKB">
        <authorList>
            <consortium name="Ensembl"/>
        </authorList>
    </citation>
    <scope>IDENTIFICATION</scope>
</reference>
<keyword evidence="5" id="KW-0233">DNA recombination</keyword>
<dbReference type="GO" id="GO:0120230">
    <property type="term" value="F:recombinase activator activity"/>
    <property type="evidence" value="ECO:0007669"/>
    <property type="project" value="TreeGrafter"/>
</dbReference>
<dbReference type="InterPro" id="IPR010776">
    <property type="entry name" value="Hop2_WH_dom"/>
</dbReference>
<accession>A0A8C1BQM5</accession>
<evidence type="ECO:0000313" key="13">
    <source>
        <dbReference type="Proteomes" id="UP001108240"/>
    </source>
</evidence>
<keyword evidence="7" id="KW-0469">Meiosis</keyword>
<comment type="subcellular location">
    <subcellularLocation>
        <location evidence="1">Nucleus</location>
    </subcellularLocation>
</comment>
<comment type="similarity">
    <text evidence="2">Belongs to the HOP2 family.</text>
</comment>
<evidence type="ECO:0000256" key="2">
    <source>
        <dbReference type="ARBA" id="ARBA00007922"/>
    </source>
</evidence>
<name>A0A8C1BQM5_CYPCA</name>
<dbReference type="InterPro" id="IPR036388">
    <property type="entry name" value="WH-like_DNA-bd_sf"/>
</dbReference>
<feature type="domain" description="Homologous-pairing protein 2 winged helix" evidence="11">
    <location>
        <begin position="11"/>
        <end position="69"/>
    </location>
</feature>
<evidence type="ECO:0000256" key="3">
    <source>
        <dbReference type="ARBA" id="ARBA00016093"/>
    </source>
</evidence>
<dbReference type="Proteomes" id="UP001108240">
    <property type="component" value="Unplaced"/>
</dbReference>
<feature type="coiled-coil region" evidence="10">
    <location>
        <begin position="75"/>
        <end position="146"/>
    </location>
</feature>
<evidence type="ECO:0000256" key="6">
    <source>
        <dbReference type="ARBA" id="ARBA00023242"/>
    </source>
</evidence>
<evidence type="ECO:0000256" key="5">
    <source>
        <dbReference type="ARBA" id="ARBA00023172"/>
    </source>
</evidence>
<evidence type="ECO:0000256" key="1">
    <source>
        <dbReference type="ARBA" id="ARBA00004123"/>
    </source>
</evidence>
<keyword evidence="13" id="KW-1185">Reference proteome</keyword>
<evidence type="ECO:0000256" key="9">
    <source>
        <dbReference type="ARBA" id="ARBA00078996"/>
    </source>
</evidence>
<dbReference type="Gene3D" id="1.10.10.10">
    <property type="entry name" value="Winged helix-like DNA-binding domain superfamily/Winged helix DNA-binding domain"/>
    <property type="match status" value="1"/>
</dbReference>
<dbReference type="PANTHER" id="PTHR15938">
    <property type="entry name" value="TBP-1 INTERACTING PROTEIN"/>
    <property type="match status" value="1"/>
</dbReference>
<keyword evidence="4 10" id="KW-0175">Coiled coil</keyword>
<dbReference type="GO" id="GO:0000709">
    <property type="term" value="P:meiotic joint molecule formation"/>
    <property type="evidence" value="ECO:0007669"/>
    <property type="project" value="TreeGrafter"/>
</dbReference>
<evidence type="ECO:0000256" key="4">
    <source>
        <dbReference type="ARBA" id="ARBA00023054"/>
    </source>
</evidence>
<evidence type="ECO:0000313" key="12">
    <source>
        <dbReference type="Ensembl" id="ENSCCRP00000034653.2"/>
    </source>
</evidence>
<proteinExistence type="inferred from homology"/>
<dbReference type="OMA" id="KECAGYQ"/>
<evidence type="ECO:0000256" key="10">
    <source>
        <dbReference type="SAM" id="Coils"/>
    </source>
</evidence>
<dbReference type="PANTHER" id="PTHR15938:SF0">
    <property type="entry name" value="HOMOLOGOUS-PAIRING PROTEIN 2 HOMOLOG"/>
    <property type="match status" value="1"/>
</dbReference>
<keyword evidence="6" id="KW-0539">Nucleus</keyword>
<dbReference type="GO" id="GO:0007129">
    <property type="term" value="P:homologous chromosome pairing at meiosis"/>
    <property type="evidence" value="ECO:0007669"/>
    <property type="project" value="TreeGrafter"/>
</dbReference>
<evidence type="ECO:0000256" key="7">
    <source>
        <dbReference type="ARBA" id="ARBA00023254"/>
    </source>
</evidence>
<organism evidence="12 13">
    <name type="scientific">Cyprinus carpio carpio</name>
    <dbReference type="NCBI Taxonomy" id="630221"/>
    <lineage>
        <taxon>Eukaryota</taxon>
        <taxon>Metazoa</taxon>
        <taxon>Chordata</taxon>
        <taxon>Craniata</taxon>
        <taxon>Vertebrata</taxon>
        <taxon>Euteleostomi</taxon>
        <taxon>Actinopterygii</taxon>
        <taxon>Neopterygii</taxon>
        <taxon>Teleostei</taxon>
        <taxon>Ostariophysi</taxon>
        <taxon>Cypriniformes</taxon>
        <taxon>Cyprinidae</taxon>
        <taxon>Cyprininae</taxon>
        <taxon>Cyprinus</taxon>
    </lineage>
</organism>
<reference evidence="12" key="2">
    <citation type="submission" date="2025-09" db="UniProtKB">
        <authorList>
            <consortium name="Ensembl"/>
        </authorList>
    </citation>
    <scope>IDENTIFICATION</scope>
</reference>
<dbReference type="GO" id="GO:0120231">
    <property type="term" value="C:DNA recombinase auxiliary factor complex"/>
    <property type="evidence" value="ECO:0007669"/>
    <property type="project" value="TreeGrafter"/>
</dbReference>
<dbReference type="FunFam" id="1.10.10.10:FF:000394">
    <property type="entry name" value="Homologous-pairing protein 2 homolog"/>
    <property type="match status" value="1"/>
</dbReference>
<dbReference type="GO" id="GO:0000794">
    <property type="term" value="C:condensed nuclear chromosome"/>
    <property type="evidence" value="ECO:0007669"/>
    <property type="project" value="TreeGrafter"/>
</dbReference>
<dbReference type="GeneTree" id="ENSGT00390000006890"/>
<dbReference type="GO" id="GO:0010774">
    <property type="term" value="P:meiotic strand invasion involved in reciprocal meiotic recombination"/>
    <property type="evidence" value="ECO:0007669"/>
    <property type="project" value="TreeGrafter"/>
</dbReference>